<dbReference type="RefSeq" id="WP_138399201.1">
    <property type="nucleotide sequence ID" value="NZ_JBAFVI010000002.1"/>
</dbReference>
<accession>A0A6C1KF72</accession>
<evidence type="ECO:0000313" key="2">
    <source>
        <dbReference type="Proteomes" id="UP000305131"/>
    </source>
</evidence>
<dbReference type="OrthoDB" id="7360668at2"/>
<evidence type="ECO:0000313" key="1">
    <source>
        <dbReference type="EMBL" id="TLX42840.1"/>
    </source>
</evidence>
<proteinExistence type="predicted"/>
<gene>
    <name evidence="1" type="ORF">FBQ73_09210</name>
</gene>
<sequence length="87" mass="10093">MSLQFPNTSRSYNASRRCVTFWGYDSTFEISFHVDADVLQRFNPRAGQDEEASLQVFDVNRSRIESVASGIYARRKQNFNRLSTSDF</sequence>
<dbReference type="EMBL" id="VAUP01000022">
    <property type="protein sequence ID" value="TLX42840.1"/>
    <property type="molecule type" value="Genomic_DNA"/>
</dbReference>
<organism evidence="1 2">
    <name type="scientific">Xanthobacter autotrophicus</name>
    <dbReference type="NCBI Taxonomy" id="280"/>
    <lineage>
        <taxon>Bacteria</taxon>
        <taxon>Pseudomonadati</taxon>
        <taxon>Pseudomonadota</taxon>
        <taxon>Alphaproteobacteria</taxon>
        <taxon>Hyphomicrobiales</taxon>
        <taxon>Xanthobacteraceae</taxon>
        <taxon>Xanthobacter</taxon>
    </lineage>
</organism>
<dbReference type="InterPro" id="IPR009962">
    <property type="entry name" value="DUF1488"/>
</dbReference>
<protein>
    <submittedName>
        <fullName evidence="1">DUF1488 domain-containing protein</fullName>
    </submittedName>
</protein>
<dbReference type="Pfam" id="PF07369">
    <property type="entry name" value="DUF1488"/>
    <property type="match status" value="1"/>
</dbReference>
<dbReference type="SUPFAM" id="SSF160272">
    <property type="entry name" value="Shew3726-like"/>
    <property type="match status" value="1"/>
</dbReference>
<dbReference type="AlphaFoldDB" id="A0A6C1KF72"/>
<reference evidence="1 2" key="1">
    <citation type="submission" date="2019-05" db="EMBL/GenBank/DDBJ databases">
        <authorList>
            <person name="Zhou X."/>
        </authorList>
    </citation>
    <scope>NUCLEOTIDE SEQUENCE [LARGE SCALE GENOMIC DNA]</scope>
    <source>
        <strain evidence="1 2">DSM 432</strain>
    </source>
</reference>
<dbReference type="Proteomes" id="UP000305131">
    <property type="component" value="Unassembled WGS sequence"/>
</dbReference>
<dbReference type="GeneID" id="95773627"/>
<comment type="caution">
    <text evidence="1">The sequence shown here is derived from an EMBL/GenBank/DDBJ whole genome shotgun (WGS) entry which is preliminary data.</text>
</comment>
<dbReference type="InterPro" id="IPR036692">
    <property type="entry name" value="Shew3726-like_sf"/>
</dbReference>
<name>A0A6C1KF72_XANAU</name>
<dbReference type="Gene3D" id="3.30.160.140">
    <property type="entry name" value="Shew3726-like"/>
    <property type="match status" value="1"/>
</dbReference>